<name>X1QW63_9ZZZZ</name>
<reference evidence="1" key="1">
    <citation type="journal article" date="2014" name="Front. Microbiol.">
        <title>High frequency of phylogenetically diverse reductive dehalogenase-homologous genes in deep subseafloor sedimentary metagenomes.</title>
        <authorList>
            <person name="Kawai M."/>
            <person name="Futagami T."/>
            <person name="Toyoda A."/>
            <person name="Takaki Y."/>
            <person name="Nishi S."/>
            <person name="Hori S."/>
            <person name="Arai W."/>
            <person name="Tsubouchi T."/>
            <person name="Morono Y."/>
            <person name="Uchiyama I."/>
            <person name="Ito T."/>
            <person name="Fujiyama A."/>
            <person name="Inagaki F."/>
            <person name="Takami H."/>
        </authorList>
    </citation>
    <scope>NUCLEOTIDE SEQUENCE</scope>
    <source>
        <strain evidence="1">Expedition CK06-06</strain>
    </source>
</reference>
<dbReference type="EMBL" id="BARW01003911">
    <property type="protein sequence ID" value="GAI59036.1"/>
    <property type="molecule type" value="Genomic_DNA"/>
</dbReference>
<protein>
    <submittedName>
        <fullName evidence="1">Uncharacterized protein</fullName>
    </submittedName>
</protein>
<feature type="non-terminal residue" evidence="1">
    <location>
        <position position="64"/>
    </location>
</feature>
<accession>X1QW63</accession>
<dbReference type="AlphaFoldDB" id="X1QW63"/>
<proteinExistence type="predicted"/>
<comment type="caution">
    <text evidence="1">The sequence shown here is derived from an EMBL/GenBank/DDBJ whole genome shotgun (WGS) entry which is preliminary data.</text>
</comment>
<gene>
    <name evidence="1" type="ORF">S12H4_09573</name>
</gene>
<evidence type="ECO:0000313" key="1">
    <source>
        <dbReference type="EMBL" id="GAI59036.1"/>
    </source>
</evidence>
<sequence>MNLMEKLRIINYIALIFLFSVNFSFGQEKIAGLQVNGIVKKYYQNLSKSKKLKGAQATDTLELP</sequence>
<organism evidence="1">
    <name type="scientific">marine sediment metagenome</name>
    <dbReference type="NCBI Taxonomy" id="412755"/>
    <lineage>
        <taxon>unclassified sequences</taxon>
        <taxon>metagenomes</taxon>
        <taxon>ecological metagenomes</taxon>
    </lineage>
</organism>